<evidence type="ECO:0000256" key="1">
    <source>
        <dbReference type="ARBA" id="ARBA00038149"/>
    </source>
</evidence>
<feature type="compositionally biased region" description="Basic and acidic residues" evidence="2">
    <location>
        <begin position="59"/>
        <end position="73"/>
    </location>
</feature>
<reference evidence="4 5" key="1">
    <citation type="journal article" date="2021" name="DNA Res.">
        <title>Genome analysis of Candida subhashii reveals its hybrid nature and dual mitochondrial genome conformations.</title>
        <authorList>
            <person name="Mixao V."/>
            <person name="Hegedusova E."/>
            <person name="Saus E."/>
            <person name="Pryszcz L.P."/>
            <person name="Cillingova A."/>
            <person name="Nosek J."/>
            <person name="Gabaldon T."/>
        </authorList>
    </citation>
    <scope>NUCLEOTIDE SEQUENCE [LARGE SCALE GENOMIC DNA]</scope>
    <source>
        <strain evidence="4 5">CBS 10753</strain>
    </source>
</reference>
<dbReference type="GO" id="GO:0048188">
    <property type="term" value="C:Set1C/COMPASS complex"/>
    <property type="evidence" value="ECO:0007669"/>
    <property type="project" value="InterPro"/>
</dbReference>
<feature type="region of interest" description="Disordered" evidence="2">
    <location>
        <begin position="1"/>
        <end position="82"/>
    </location>
</feature>
<dbReference type="PROSITE" id="PS50188">
    <property type="entry name" value="B302_SPRY"/>
    <property type="match status" value="1"/>
</dbReference>
<feature type="domain" description="B30.2/SPRY" evidence="3">
    <location>
        <begin position="136"/>
        <end position="333"/>
    </location>
</feature>
<name>A0A8J5QH34_9ASCO</name>
<dbReference type="OrthoDB" id="10266026at2759"/>
<evidence type="ECO:0000313" key="5">
    <source>
        <dbReference type="Proteomes" id="UP000694255"/>
    </source>
</evidence>
<comment type="caution">
    <text evidence="4">The sequence shown here is derived from an EMBL/GenBank/DDBJ whole genome shotgun (WGS) entry which is preliminary data.</text>
</comment>
<dbReference type="SMART" id="SM00449">
    <property type="entry name" value="SPRY"/>
    <property type="match status" value="1"/>
</dbReference>
<dbReference type="GO" id="GO:0000976">
    <property type="term" value="F:transcription cis-regulatory region binding"/>
    <property type="evidence" value="ECO:0007669"/>
    <property type="project" value="TreeGrafter"/>
</dbReference>
<sequence length="502" mass="57148">MNQLDKAVSEEPAIEPQVQEPTSIGELGKGTVSLSSETATTSSSSTTTTTTTSHTYSTRSKERSKEEELERKSKEKQRKHNVVIHPRLKPVPFKGSDILIQTSSLPNEVITIDNIKFYQSEDHPFNKRGFKYKPCRPNPEFPSNLYATTDISPHKVCISIFDRSNGILYDQNLEAIAAQEGWRSARTNIGIREGKFYFEFKIINANEKSHVRIGIGRREASLEAPVGFDGYGYGIRDVNGEFMTISRRQDFIIEGGFTSGDVIGFLVELPSLEKQREALDKFVNERLEKSIKVESKENSKKKRKINREKLQESLSENEKFNDHGNILRDQIPIRYKNALYYEQYEYTSTKTMEHLLNPITVFGETAVLESDDKTKDIPIIPNSRVRIFKNGKEQPTAITNLFSFLPTNLEESGDLNIDPNLKQSQNPKYRNTDDGSLGYYPMLSAFQEGAVALNPGPDFQFGLPNESGVKPLSDRFEETAVEEWYWDILDEVEAQYLDSFEI</sequence>
<dbReference type="InterPro" id="IPR003877">
    <property type="entry name" value="SPRY_dom"/>
</dbReference>
<accession>A0A8J5QH34</accession>
<dbReference type="PANTHER" id="PTHR10598:SF0">
    <property type="entry name" value="SET1_ASH2 HISTONE METHYLTRANSFERASE COMPLEX SUBUNIT ASH2"/>
    <property type="match status" value="1"/>
</dbReference>
<gene>
    <name evidence="4" type="ORF">J8A68_005583</name>
</gene>
<dbReference type="Proteomes" id="UP000694255">
    <property type="component" value="Unassembled WGS sequence"/>
</dbReference>
<dbReference type="GeneID" id="73472383"/>
<proteinExistence type="inferred from homology"/>
<evidence type="ECO:0000259" key="3">
    <source>
        <dbReference type="PROSITE" id="PS50188"/>
    </source>
</evidence>
<feature type="compositionally biased region" description="Low complexity" evidence="2">
    <location>
        <begin position="31"/>
        <end position="58"/>
    </location>
</feature>
<dbReference type="CDD" id="cd12872">
    <property type="entry name" value="SPRY_Ash2"/>
    <property type="match status" value="1"/>
</dbReference>
<evidence type="ECO:0000313" key="4">
    <source>
        <dbReference type="EMBL" id="KAG7660908.1"/>
    </source>
</evidence>
<dbReference type="InterPro" id="IPR037353">
    <property type="entry name" value="ASH2"/>
</dbReference>
<comment type="similarity">
    <text evidence="1">Belongs to the cclA family.</text>
</comment>
<dbReference type="PANTHER" id="PTHR10598">
    <property type="entry name" value="SET1/ASH2 HISTONE METHYLTRANSFERASE COMPLEX SUBUNIT ASH2"/>
    <property type="match status" value="1"/>
</dbReference>
<protein>
    <submittedName>
        <fullName evidence="4">ASH2</fullName>
    </submittedName>
</protein>
<evidence type="ECO:0000256" key="2">
    <source>
        <dbReference type="SAM" id="MobiDB-lite"/>
    </source>
</evidence>
<dbReference type="AlphaFoldDB" id="A0A8J5QH34"/>
<dbReference type="RefSeq" id="XP_049261141.1">
    <property type="nucleotide sequence ID" value="XM_049409665.1"/>
</dbReference>
<dbReference type="EMBL" id="JAGSYN010000272">
    <property type="protein sequence ID" value="KAG7660908.1"/>
    <property type="molecule type" value="Genomic_DNA"/>
</dbReference>
<dbReference type="InterPro" id="IPR001870">
    <property type="entry name" value="B30.2/SPRY"/>
</dbReference>
<organism evidence="4 5">
    <name type="scientific">[Candida] subhashii</name>
    <dbReference type="NCBI Taxonomy" id="561895"/>
    <lineage>
        <taxon>Eukaryota</taxon>
        <taxon>Fungi</taxon>
        <taxon>Dikarya</taxon>
        <taxon>Ascomycota</taxon>
        <taxon>Saccharomycotina</taxon>
        <taxon>Pichiomycetes</taxon>
        <taxon>Debaryomycetaceae</taxon>
        <taxon>Spathaspora</taxon>
    </lineage>
</organism>
<keyword evidence="5" id="KW-1185">Reference proteome</keyword>